<name>A0AAJ3CEK7_XANCA</name>
<evidence type="ECO:0000313" key="4">
    <source>
        <dbReference type="Proteomes" id="UP001297361"/>
    </source>
</evidence>
<dbReference type="AlphaFoldDB" id="A0AAJ3CEK7"/>
<evidence type="ECO:0000313" key="3">
    <source>
        <dbReference type="EMBL" id="MEC3888857.1"/>
    </source>
</evidence>
<reference evidence="3" key="2">
    <citation type="submission" date="2024-01" db="EMBL/GenBank/DDBJ databases">
        <title>Long-read genome sequencing of X. campestris pv. papavericola.</title>
        <authorList>
            <person name="Hussain R.M.F."/>
            <person name="Greer S."/>
            <person name="Harrison J."/>
            <person name="Grant M."/>
            <person name="Vicente J."/>
            <person name="Studholme D.J."/>
        </authorList>
    </citation>
    <scope>NUCLEOTIDE SEQUENCE</scope>
    <source>
        <strain evidence="3">NCPPB 2970</strain>
    </source>
</reference>
<keyword evidence="2" id="KW-0472">Membrane</keyword>
<feature type="transmembrane region" description="Helical" evidence="2">
    <location>
        <begin position="26"/>
        <end position="46"/>
    </location>
</feature>
<organism evidence="3 4">
    <name type="scientific">Xanthomonas campestris pv. papavericola</name>
    <dbReference type="NCBI Taxonomy" id="487881"/>
    <lineage>
        <taxon>Bacteria</taxon>
        <taxon>Pseudomonadati</taxon>
        <taxon>Pseudomonadota</taxon>
        <taxon>Gammaproteobacteria</taxon>
        <taxon>Lysobacterales</taxon>
        <taxon>Lysobacteraceae</taxon>
        <taxon>Xanthomonas</taxon>
    </lineage>
</organism>
<evidence type="ECO:0000256" key="1">
    <source>
        <dbReference type="SAM" id="MobiDB-lite"/>
    </source>
</evidence>
<sequence length="440" mass="48529">MSTVAGRRCLELALAITLALQSTTGWTVLLAVVVYWVVVVVVAGLIDERAEARANIVGEPPGAASVSDTPPKSNSNSNSKSKSKSKSAIRLAALPNTPLRPADLRPGLDTPRQWRRHVIDIAAYEEERYPRQDVCTTVDVFLRTGDALALAFHPAPNDGDAPAQWRCDLWRPATNHPQWLDVFATREVRVSVGQAGVYSVGIGQAYGPSPGVVSLWVCVPEPDRLALPWRPAHGSHLRYEQCDDGTPRVRIEDEARVLPHAQLETTTTRAAPSGSVLLFGSAQDAWDVTAASDPASSWREENTHLHRYFLQLSQGDVLTLECAWAAEHFDQPLPLPDNCTGRTQGELRVFKLVRGPDLEHLWASAATPACRQITCIADGFYCLEVRLFGPAAWRTRPSSAFVDVRLWGAFVQRPQAVRAFALRDVMVEDWYRDVLPLPLQ</sequence>
<protein>
    <submittedName>
        <fullName evidence="3">Uncharacterized protein</fullName>
    </submittedName>
</protein>
<proteinExistence type="predicted"/>
<dbReference type="RefSeq" id="WP_267131902.1">
    <property type="nucleotide sequence ID" value="NZ_JAJFNJ020000003.1"/>
</dbReference>
<keyword evidence="2" id="KW-1133">Transmembrane helix</keyword>
<evidence type="ECO:0000256" key="2">
    <source>
        <dbReference type="SAM" id="Phobius"/>
    </source>
</evidence>
<gene>
    <name evidence="3" type="ORF">LLE72_014165</name>
</gene>
<dbReference type="EMBL" id="JAJFNJ020000003">
    <property type="protein sequence ID" value="MEC3888857.1"/>
    <property type="molecule type" value="Genomic_DNA"/>
</dbReference>
<comment type="caution">
    <text evidence="3">The sequence shown here is derived from an EMBL/GenBank/DDBJ whole genome shotgun (WGS) entry which is preliminary data.</text>
</comment>
<keyword evidence="2" id="KW-0812">Transmembrane</keyword>
<feature type="region of interest" description="Disordered" evidence="1">
    <location>
        <begin position="59"/>
        <end position="87"/>
    </location>
</feature>
<accession>A0AAJ3CEK7</accession>
<dbReference type="Proteomes" id="UP001297361">
    <property type="component" value="Unassembled WGS sequence"/>
</dbReference>
<reference evidence="3" key="1">
    <citation type="submission" date="2021-10" db="EMBL/GenBank/DDBJ databases">
        <authorList>
            <person name="Hussein R."/>
            <person name="Harrison J."/>
            <person name="Studholme D.J."/>
            <person name="Vicente J."/>
            <person name="Grant M."/>
        </authorList>
    </citation>
    <scope>NUCLEOTIDE SEQUENCE</scope>
    <source>
        <strain evidence="3">NCPPB 2970</strain>
    </source>
</reference>